<dbReference type="PANTHER" id="PTHR10272">
    <property type="entry name" value="PLATELET-ACTIVATING FACTOR ACETYLHYDROLASE"/>
    <property type="match status" value="1"/>
</dbReference>
<dbReference type="Proteomes" id="UP000326912">
    <property type="component" value="Unassembled WGS sequence"/>
</dbReference>
<sequence length="398" mass="44242">MFARIYRRPWVKRWLRIFLSLLLVFIIIIVSCVAYIEIQRHQVRVLLAPTGTSAVGRREYDWTDQARIDPLALHAGMKRELVVWSWYPAEHVAGAQTAPYLPPAWAQASDNAIVQSSDALQTHSVDRAPLATGAARYPVLIFEPGMGKMPTQYTTLLEDLASHGYIIFAITPTYSSNIVVFPDGRQAPSTPAGSVEAAANLQAAGNQLIPVWAQDITFVMDQLTRLNTLPGDIFSQHLDLTRLGVFGHSFGGAAAAQACHLDARCKAGIDLDGDFFGNVVQTGLDKPFMVIEHDEGSCSDVDCHSFQTEIRSVLRTVPPDARYHISVKDTEHFNFSDYAVYFSLFRFFGVLGSIDGVRGVKVTRTYIRAFFDTHLNNHPSPLLHGPVKEYPEVQFSSF</sequence>
<evidence type="ECO:0000313" key="6">
    <source>
        <dbReference type="Proteomes" id="UP000326912"/>
    </source>
</evidence>
<name>A0A5J4KWC0_9CHLR</name>
<keyword evidence="6" id="KW-1185">Reference proteome</keyword>
<dbReference type="PROSITE" id="PS51257">
    <property type="entry name" value="PROKAR_LIPOPROTEIN"/>
    <property type="match status" value="1"/>
</dbReference>
<evidence type="ECO:0000313" key="5">
    <source>
        <dbReference type="EMBL" id="GER89506.1"/>
    </source>
</evidence>
<dbReference type="AlphaFoldDB" id="A0A5J4KWC0"/>
<feature type="transmembrane region" description="Helical" evidence="4">
    <location>
        <begin position="14"/>
        <end position="36"/>
    </location>
</feature>
<keyword evidence="4" id="KW-0472">Membrane</keyword>
<dbReference type="SUPFAM" id="SSF53474">
    <property type="entry name" value="alpha/beta-Hydrolases"/>
    <property type="match status" value="1"/>
</dbReference>
<dbReference type="GO" id="GO:0003847">
    <property type="term" value="F:1-alkyl-2-acetylglycerophosphocholine esterase activity"/>
    <property type="evidence" value="ECO:0007669"/>
    <property type="project" value="TreeGrafter"/>
</dbReference>
<keyword evidence="1 5" id="KW-0378">Hydrolase</keyword>
<dbReference type="Pfam" id="PF03403">
    <property type="entry name" value="PAF-AH_p_II"/>
    <property type="match status" value="2"/>
</dbReference>
<gene>
    <name evidence="5" type="ORF">KDW_36680</name>
</gene>
<proteinExistence type="predicted"/>
<keyword evidence="3" id="KW-0443">Lipid metabolism</keyword>
<accession>A0A5J4KWC0</accession>
<dbReference type="RefSeq" id="WP_162005346.1">
    <property type="nucleotide sequence ID" value="NZ_BKZW01000001.1"/>
</dbReference>
<keyword evidence="4" id="KW-1133">Transmembrane helix</keyword>
<evidence type="ECO:0000256" key="2">
    <source>
        <dbReference type="ARBA" id="ARBA00022963"/>
    </source>
</evidence>
<evidence type="ECO:0000256" key="4">
    <source>
        <dbReference type="SAM" id="Phobius"/>
    </source>
</evidence>
<protein>
    <submittedName>
        <fullName evidence="5">Alpha/beta hydrolase</fullName>
    </submittedName>
</protein>
<keyword evidence="4" id="KW-0812">Transmembrane</keyword>
<dbReference type="GO" id="GO:0016042">
    <property type="term" value="P:lipid catabolic process"/>
    <property type="evidence" value="ECO:0007669"/>
    <property type="project" value="UniProtKB-KW"/>
</dbReference>
<dbReference type="Gene3D" id="3.40.50.1820">
    <property type="entry name" value="alpha/beta hydrolase"/>
    <property type="match status" value="1"/>
</dbReference>
<keyword evidence="2" id="KW-0442">Lipid degradation</keyword>
<comment type="caution">
    <text evidence="5">The sequence shown here is derived from an EMBL/GenBank/DDBJ whole genome shotgun (WGS) entry which is preliminary data.</text>
</comment>
<organism evidence="5 6">
    <name type="scientific">Dictyobacter vulcani</name>
    <dbReference type="NCBI Taxonomy" id="2607529"/>
    <lineage>
        <taxon>Bacteria</taxon>
        <taxon>Bacillati</taxon>
        <taxon>Chloroflexota</taxon>
        <taxon>Ktedonobacteria</taxon>
        <taxon>Ktedonobacterales</taxon>
        <taxon>Dictyobacteraceae</taxon>
        <taxon>Dictyobacter</taxon>
    </lineage>
</organism>
<evidence type="ECO:0000256" key="1">
    <source>
        <dbReference type="ARBA" id="ARBA00022801"/>
    </source>
</evidence>
<dbReference type="InterPro" id="IPR029058">
    <property type="entry name" value="AB_hydrolase_fold"/>
</dbReference>
<dbReference type="PANTHER" id="PTHR10272:SF0">
    <property type="entry name" value="PLATELET-ACTIVATING FACTOR ACETYLHYDROLASE"/>
    <property type="match status" value="1"/>
</dbReference>
<evidence type="ECO:0000256" key="3">
    <source>
        <dbReference type="ARBA" id="ARBA00023098"/>
    </source>
</evidence>
<dbReference type="EMBL" id="BKZW01000001">
    <property type="protein sequence ID" value="GER89506.1"/>
    <property type="molecule type" value="Genomic_DNA"/>
</dbReference>
<reference evidence="5 6" key="1">
    <citation type="submission" date="2019-10" db="EMBL/GenBank/DDBJ databases">
        <title>Dictyobacter vulcani sp. nov., within the class Ktedonobacteria, isolated from soil of volcanic Mt. Zao.</title>
        <authorList>
            <person name="Zheng Y."/>
            <person name="Wang C.M."/>
            <person name="Sakai Y."/>
            <person name="Abe K."/>
            <person name="Yokota A."/>
            <person name="Yabe S."/>
        </authorList>
    </citation>
    <scope>NUCLEOTIDE SEQUENCE [LARGE SCALE GENOMIC DNA]</scope>
    <source>
        <strain evidence="5 6">W12</strain>
    </source>
</reference>